<keyword evidence="1" id="KW-0732">Signal</keyword>
<name>A0A0V1DU37_TRIPS</name>
<evidence type="ECO:0008006" key="5">
    <source>
        <dbReference type="Google" id="ProtNLM"/>
    </source>
</evidence>
<evidence type="ECO:0000313" key="3">
    <source>
        <dbReference type="EMBL" id="KRY69530.1"/>
    </source>
</evidence>
<proteinExistence type="predicted"/>
<evidence type="ECO:0000256" key="1">
    <source>
        <dbReference type="SAM" id="SignalP"/>
    </source>
</evidence>
<dbReference type="AlphaFoldDB" id="A0A0V1DU37"/>
<evidence type="ECO:0000313" key="4">
    <source>
        <dbReference type="Proteomes" id="UP000054632"/>
    </source>
</evidence>
<organism evidence="2 4">
    <name type="scientific">Trichinella pseudospiralis</name>
    <name type="common">Parasitic roundworm</name>
    <dbReference type="NCBI Taxonomy" id="6337"/>
    <lineage>
        <taxon>Eukaryota</taxon>
        <taxon>Metazoa</taxon>
        <taxon>Ecdysozoa</taxon>
        <taxon>Nematoda</taxon>
        <taxon>Enoplea</taxon>
        <taxon>Dorylaimia</taxon>
        <taxon>Trichinellida</taxon>
        <taxon>Trichinellidae</taxon>
        <taxon>Trichinella</taxon>
    </lineage>
</organism>
<gene>
    <name evidence="3" type="ORF">T4A_9320</name>
    <name evidence="2" type="ORF">T4A_9424</name>
</gene>
<protein>
    <recommendedName>
        <fullName evidence="5">Secreted protein</fullName>
    </recommendedName>
</protein>
<dbReference type="Proteomes" id="UP000054632">
    <property type="component" value="Unassembled WGS sequence"/>
</dbReference>
<sequence>MAILLSRFTLVNIWQAAPLCSPHRTGSSQEAATANAAAEDVTLPPLFYVKRNGFLGDIRCSVIPTGFSTSSPIGLVSKFACH</sequence>
<dbReference type="EMBL" id="JYDR01000089">
    <property type="protein sequence ID" value="KRY69530.1"/>
    <property type="molecule type" value="Genomic_DNA"/>
</dbReference>
<feature type="signal peptide" evidence="1">
    <location>
        <begin position="1"/>
        <end position="16"/>
    </location>
</feature>
<reference evidence="2 4" key="1">
    <citation type="submission" date="2015-01" db="EMBL/GenBank/DDBJ databases">
        <title>Evolution of Trichinella species and genotypes.</title>
        <authorList>
            <person name="Korhonen P.K."/>
            <person name="Edoardo P."/>
            <person name="Giuseppe L.R."/>
            <person name="Gasser R.B."/>
        </authorList>
    </citation>
    <scope>NUCLEOTIDE SEQUENCE [LARGE SCALE GENOMIC DNA]</scope>
    <source>
        <strain evidence="2">ISS13</strain>
    </source>
</reference>
<feature type="chain" id="PRO_5007438356" description="Secreted protein" evidence="1">
    <location>
        <begin position="17"/>
        <end position="82"/>
    </location>
</feature>
<dbReference type="EMBL" id="JYDR01000230">
    <property type="protein sequence ID" value="KRY65103.1"/>
    <property type="molecule type" value="Genomic_DNA"/>
</dbReference>
<evidence type="ECO:0000313" key="2">
    <source>
        <dbReference type="EMBL" id="KRY65103.1"/>
    </source>
</evidence>
<comment type="caution">
    <text evidence="2">The sequence shown here is derived from an EMBL/GenBank/DDBJ whole genome shotgun (WGS) entry which is preliminary data.</text>
</comment>
<accession>A0A0V1DU37</accession>